<dbReference type="EMBL" id="BKCJ010985271">
    <property type="protein sequence ID" value="GFC60400.1"/>
    <property type="molecule type" value="Genomic_DNA"/>
</dbReference>
<feature type="non-terminal residue" evidence="2">
    <location>
        <position position="1"/>
    </location>
</feature>
<gene>
    <name evidence="2" type="ORF">Tci_832370</name>
</gene>
<sequence length="102" mass="11425">IGKSKLTKVDLEGPAFKLVRPFYKNNISLQFQMEEWHLLLTNKIDLANPEGNRVVPDVSKPLPLGGPPGQPIDDIPIPDDVYLSDLKDTGANHLLKIKTRRD</sequence>
<evidence type="ECO:0000313" key="2">
    <source>
        <dbReference type="EMBL" id="GFC60400.1"/>
    </source>
</evidence>
<evidence type="ECO:0000256" key="1">
    <source>
        <dbReference type="SAM" id="MobiDB-lite"/>
    </source>
</evidence>
<proteinExistence type="predicted"/>
<comment type="caution">
    <text evidence="2">The sequence shown here is derived from an EMBL/GenBank/DDBJ whole genome shotgun (WGS) entry which is preliminary data.</text>
</comment>
<accession>A0A699Q136</accession>
<organism evidence="2">
    <name type="scientific">Tanacetum cinerariifolium</name>
    <name type="common">Dalmatian daisy</name>
    <name type="synonym">Chrysanthemum cinerariifolium</name>
    <dbReference type="NCBI Taxonomy" id="118510"/>
    <lineage>
        <taxon>Eukaryota</taxon>
        <taxon>Viridiplantae</taxon>
        <taxon>Streptophyta</taxon>
        <taxon>Embryophyta</taxon>
        <taxon>Tracheophyta</taxon>
        <taxon>Spermatophyta</taxon>
        <taxon>Magnoliopsida</taxon>
        <taxon>eudicotyledons</taxon>
        <taxon>Gunneridae</taxon>
        <taxon>Pentapetalae</taxon>
        <taxon>asterids</taxon>
        <taxon>campanulids</taxon>
        <taxon>Asterales</taxon>
        <taxon>Asteraceae</taxon>
        <taxon>Asteroideae</taxon>
        <taxon>Anthemideae</taxon>
        <taxon>Anthemidinae</taxon>
        <taxon>Tanacetum</taxon>
    </lineage>
</organism>
<reference evidence="2" key="1">
    <citation type="journal article" date="2019" name="Sci. Rep.">
        <title>Draft genome of Tanacetum cinerariifolium, the natural source of mosquito coil.</title>
        <authorList>
            <person name="Yamashiro T."/>
            <person name="Shiraishi A."/>
            <person name="Satake H."/>
            <person name="Nakayama K."/>
        </authorList>
    </citation>
    <scope>NUCLEOTIDE SEQUENCE</scope>
</reference>
<feature type="region of interest" description="Disordered" evidence="1">
    <location>
        <begin position="55"/>
        <end position="75"/>
    </location>
</feature>
<dbReference type="AlphaFoldDB" id="A0A699Q136"/>
<name>A0A699Q136_TANCI</name>
<protein>
    <submittedName>
        <fullName evidence="2">Uncharacterized protein</fullName>
    </submittedName>
</protein>